<evidence type="ECO:0000256" key="12">
    <source>
        <dbReference type="ARBA" id="ARBA00034864"/>
    </source>
</evidence>
<evidence type="ECO:0000256" key="14">
    <source>
        <dbReference type="SAM" id="MobiDB-lite"/>
    </source>
</evidence>
<evidence type="ECO:0000256" key="4">
    <source>
        <dbReference type="ARBA" id="ARBA00022490"/>
    </source>
</evidence>
<dbReference type="GO" id="GO:0005869">
    <property type="term" value="C:dynactin complex"/>
    <property type="evidence" value="ECO:0007669"/>
    <property type="project" value="InterPro"/>
</dbReference>
<sequence>MEHLNKNNNKNNIPFPYVYYQCTCQVVSKIRRDIFFSTNQFPLKEPVESEINSTTISHFPPTHFNHYRLKSIYNLYFCPSCCEIHCPDCVKNDFLCFYCPNCLFDVPQASVVSEQNRCIRNCFECPVCFNVLTVVSQKDVLPTSASTSSITDEQNSYYLACNVCQWKSLEIDLSFDKSTGLYLQLQKKESVLPHEVEFQNLRNYYDKCLRSNSNMNSINTKRLSALFGNSSSLLISPSIISHIPDLKTKLILAKRENNQKSDEYNKTNDNQDSTILMEDELEMIRLKNLENMEELTSLEQKLNQPEDQPKFLSHLRIHRIPLRVKLQTKCNKCEKILIKQEIQKMKKPSNIRFAIKCFARDYIPNIFIQQLIPNKPLYKDMPVQVLLKFVNPLSQEIQVSLTTLPNKQNENENKSKPKIDTDIKKSAPKSPMSPIFGRRTSSLMASPKARKRGPSLKISTAPIIPTKIKEEQYKKSEGVSSCNVTVLAKNFKIPAYDPLKEFENETEPTEQKQVGIFEKKKNSVSIVVEVRPTGNVNDRVEFPILVTYSFVNDQKEVDNETPISPNYAELSHGVQKFVSFWTVIGIGKIVEENIDNNKDNKNKENKNKKK</sequence>
<evidence type="ECO:0000256" key="5">
    <source>
        <dbReference type="ARBA" id="ARBA00022499"/>
    </source>
</evidence>
<comment type="caution">
    <text evidence="15">The sequence shown here is derived from an EMBL/GenBank/DDBJ whole genome shotgun (WGS) entry which is preliminary data.</text>
</comment>
<dbReference type="PANTHER" id="PTHR13034:SF2">
    <property type="entry name" value="DYNACTIN SUBUNIT 4"/>
    <property type="match status" value="1"/>
</dbReference>
<comment type="similarity">
    <text evidence="11">Belongs to the dynactin subunit 4 family.</text>
</comment>
<dbReference type="AlphaFoldDB" id="A0A1Y1X2Y0"/>
<name>A0A1Y1X2Y0_9FUNG</name>
<evidence type="ECO:0000256" key="8">
    <source>
        <dbReference type="ARBA" id="ARBA00022990"/>
    </source>
</evidence>
<keyword evidence="16" id="KW-1185">Reference proteome</keyword>
<keyword evidence="6" id="KW-0597">Phosphoprotein</keyword>
<protein>
    <recommendedName>
        <fullName evidence="12">Dynactin subunit 4</fullName>
    </recommendedName>
</protein>
<dbReference type="Pfam" id="PF05502">
    <property type="entry name" value="Dynactin_p62"/>
    <property type="match status" value="2"/>
</dbReference>
<dbReference type="EMBL" id="MCFG01000165">
    <property type="protein sequence ID" value="ORX79756.1"/>
    <property type="molecule type" value="Genomic_DNA"/>
</dbReference>
<dbReference type="OrthoDB" id="283815at2759"/>
<evidence type="ECO:0000256" key="9">
    <source>
        <dbReference type="ARBA" id="ARBA00023054"/>
    </source>
</evidence>
<proteinExistence type="inferred from homology"/>
<dbReference type="PANTHER" id="PTHR13034">
    <property type="entry name" value="DYNACTIN P62 SUBUNIT"/>
    <property type="match status" value="1"/>
</dbReference>
<comment type="subcellular location">
    <subcellularLocation>
        <location evidence="1">Cytoplasm</location>
        <location evidence="1">Cytoskeleton</location>
        <location evidence="1">Microtubule organizing center</location>
        <location evidence="1">Centrosome</location>
    </subcellularLocation>
    <subcellularLocation>
        <location evidence="2">Cytoplasm</location>
        <location evidence="2">Cytoskeleton</location>
        <location evidence="2">Stress fiber</location>
    </subcellularLocation>
    <subcellularLocation>
        <location evidence="3">Cytoplasm</location>
        <location evidence="3">Myofibril</location>
    </subcellularLocation>
</comment>
<dbReference type="Proteomes" id="UP000193944">
    <property type="component" value="Unassembled WGS sequence"/>
</dbReference>
<keyword evidence="10" id="KW-0206">Cytoskeleton</keyword>
<gene>
    <name evidence="15" type="ORF">BCR32DRAFT_294258</name>
</gene>
<feature type="compositionally biased region" description="Basic and acidic residues" evidence="14">
    <location>
        <begin position="409"/>
        <end position="425"/>
    </location>
</feature>
<evidence type="ECO:0000256" key="10">
    <source>
        <dbReference type="ARBA" id="ARBA00023212"/>
    </source>
</evidence>
<evidence type="ECO:0000313" key="16">
    <source>
        <dbReference type="Proteomes" id="UP000193944"/>
    </source>
</evidence>
<evidence type="ECO:0000256" key="1">
    <source>
        <dbReference type="ARBA" id="ARBA00004300"/>
    </source>
</evidence>
<evidence type="ECO:0000256" key="6">
    <source>
        <dbReference type="ARBA" id="ARBA00022553"/>
    </source>
</evidence>
<organism evidence="15 16">
    <name type="scientific">Anaeromyces robustus</name>
    <dbReference type="NCBI Taxonomy" id="1754192"/>
    <lineage>
        <taxon>Eukaryota</taxon>
        <taxon>Fungi</taxon>
        <taxon>Fungi incertae sedis</taxon>
        <taxon>Chytridiomycota</taxon>
        <taxon>Chytridiomycota incertae sedis</taxon>
        <taxon>Neocallimastigomycetes</taxon>
        <taxon>Neocallimastigales</taxon>
        <taxon>Neocallimastigaceae</taxon>
        <taxon>Anaeromyces</taxon>
    </lineage>
</organism>
<evidence type="ECO:0000256" key="13">
    <source>
        <dbReference type="ARBA" id="ARBA00093507"/>
    </source>
</evidence>
<keyword evidence="9" id="KW-0175">Coiled coil</keyword>
<evidence type="ECO:0000313" key="15">
    <source>
        <dbReference type="EMBL" id="ORX79756.1"/>
    </source>
</evidence>
<keyword evidence="5" id="KW-1017">Isopeptide bond</keyword>
<keyword evidence="8" id="KW-0007">Acetylation</keyword>
<dbReference type="STRING" id="1754192.A0A1Y1X2Y0"/>
<evidence type="ECO:0000256" key="7">
    <source>
        <dbReference type="ARBA" id="ARBA00022843"/>
    </source>
</evidence>
<comment type="subunit">
    <text evidence="13">Subunit of dynactin, a multiprotein complex part of a tripartite complex with dynein and a adapter, such as BICDL1, BICD2 or HOOK3. The dynactin complex is built around ACTR1A/ACTB filament and consists of an actin-related filament composed of a shoulder domain, a pointed end and a barbed end. Its length is defined by its flexible shoulder domain. The soulder is composed of 2 DCTN1 subunits, 4 DCTN2 and 2 DCTN3. The 4 DCNT2 (via N-terminus) bind the ACTR1A filament and act as molecular rulers to determine the length. The pointed end is important for binding dynein-dynactin cargo adapters. Consists of 4 subunits: ACTR10, DCNT4, DCTN5 and DCTN6. The barbed end is composed of a CAPZA1:CAPZB heterodimers, which binds ACTR1A/ACTB filament and dynactin and stabilizes dynactin. Interacts with ATP7B, but not ATP7A, in a copper-dependent manner. Interacts with ANK2; this interaction is required for localization at costameres. Interacts with N4BP2L1.</text>
</comment>
<evidence type="ECO:0000256" key="2">
    <source>
        <dbReference type="ARBA" id="ARBA00004529"/>
    </source>
</evidence>
<keyword evidence="7" id="KW-0832">Ubl conjugation</keyword>
<evidence type="ECO:0000256" key="3">
    <source>
        <dbReference type="ARBA" id="ARBA00004657"/>
    </source>
</evidence>
<keyword evidence="4" id="KW-0963">Cytoplasm</keyword>
<dbReference type="GO" id="GO:0001725">
    <property type="term" value="C:stress fiber"/>
    <property type="evidence" value="ECO:0007669"/>
    <property type="project" value="UniProtKB-SubCell"/>
</dbReference>
<reference evidence="15 16" key="1">
    <citation type="submission" date="2016-08" db="EMBL/GenBank/DDBJ databases">
        <title>A Parts List for Fungal Cellulosomes Revealed by Comparative Genomics.</title>
        <authorList>
            <consortium name="DOE Joint Genome Institute"/>
            <person name="Haitjema C.H."/>
            <person name="Gilmore S.P."/>
            <person name="Henske J.K."/>
            <person name="Solomon K.V."/>
            <person name="De Groot R."/>
            <person name="Kuo A."/>
            <person name="Mondo S.J."/>
            <person name="Salamov A.A."/>
            <person name="Labutti K."/>
            <person name="Zhao Z."/>
            <person name="Chiniquy J."/>
            <person name="Barry K."/>
            <person name="Brewer H.M."/>
            <person name="Purvine S.O."/>
            <person name="Wright A.T."/>
            <person name="Boxma B."/>
            <person name="Van Alen T."/>
            <person name="Hackstein J.H."/>
            <person name="Baker S.E."/>
            <person name="Grigoriev I.V."/>
            <person name="O'Malley M.A."/>
        </authorList>
    </citation>
    <scope>NUCLEOTIDE SEQUENCE [LARGE SCALE GENOMIC DNA]</scope>
    <source>
        <strain evidence="15 16">S4</strain>
    </source>
</reference>
<evidence type="ECO:0000256" key="11">
    <source>
        <dbReference type="ARBA" id="ARBA00034776"/>
    </source>
</evidence>
<dbReference type="InterPro" id="IPR008603">
    <property type="entry name" value="DCTN4"/>
</dbReference>
<reference evidence="15 16" key="2">
    <citation type="submission" date="2016-08" db="EMBL/GenBank/DDBJ databases">
        <title>Pervasive Adenine N6-methylation of Active Genes in Fungi.</title>
        <authorList>
            <consortium name="DOE Joint Genome Institute"/>
            <person name="Mondo S.J."/>
            <person name="Dannebaum R.O."/>
            <person name="Kuo R.C."/>
            <person name="Labutti K."/>
            <person name="Haridas S."/>
            <person name="Kuo A."/>
            <person name="Salamov A."/>
            <person name="Ahrendt S.R."/>
            <person name="Lipzen A."/>
            <person name="Sullivan W."/>
            <person name="Andreopoulos W.B."/>
            <person name="Clum A."/>
            <person name="Lindquist E."/>
            <person name="Daum C."/>
            <person name="Ramamoorthy G.K."/>
            <person name="Gryganskyi A."/>
            <person name="Culley D."/>
            <person name="Magnuson J.K."/>
            <person name="James T.Y."/>
            <person name="O'Malley M.A."/>
            <person name="Stajich J.E."/>
            <person name="Spatafora J.W."/>
            <person name="Visel A."/>
            <person name="Grigoriev I.V."/>
        </authorList>
    </citation>
    <scope>NUCLEOTIDE SEQUENCE [LARGE SCALE GENOMIC DNA]</scope>
    <source>
        <strain evidence="15 16">S4</strain>
    </source>
</reference>
<accession>A0A1Y1X2Y0</accession>
<feature type="region of interest" description="Disordered" evidence="14">
    <location>
        <begin position="404"/>
        <end position="454"/>
    </location>
</feature>